<evidence type="ECO:0000256" key="2">
    <source>
        <dbReference type="ARBA" id="ARBA00022448"/>
    </source>
</evidence>
<evidence type="ECO:0000256" key="10">
    <source>
        <dbReference type="SAM" id="Phobius"/>
    </source>
</evidence>
<name>A0A5P8W7B9_9NOSO</name>
<evidence type="ECO:0000256" key="7">
    <source>
        <dbReference type="ARBA" id="ARBA00023136"/>
    </source>
</evidence>
<evidence type="ECO:0000256" key="4">
    <source>
        <dbReference type="ARBA" id="ARBA00022692"/>
    </source>
</evidence>
<comment type="subcellular location">
    <subcellularLocation>
        <location evidence="1">Cell inner membrane</location>
        <topology evidence="1">Multi-pass membrane protein</topology>
    </subcellularLocation>
    <subcellularLocation>
        <location evidence="9">Membrane</location>
        <topology evidence="9">Multi-pass membrane protein</topology>
    </subcellularLocation>
</comment>
<evidence type="ECO:0000259" key="11">
    <source>
        <dbReference type="Pfam" id="PF02096"/>
    </source>
</evidence>
<dbReference type="Pfam" id="PF02096">
    <property type="entry name" value="60KD_IMP"/>
    <property type="match status" value="1"/>
</dbReference>
<accession>A0A5P8W7B9</accession>
<keyword evidence="7 10" id="KW-0472">Membrane</keyword>
<dbReference type="RefSeq" id="WP_118166667.1">
    <property type="nucleotide sequence ID" value="NZ_CP045226.1"/>
</dbReference>
<evidence type="ECO:0000256" key="9">
    <source>
        <dbReference type="RuleBase" id="RU003945"/>
    </source>
</evidence>
<dbReference type="NCBIfam" id="NF002734">
    <property type="entry name" value="PRK02654.1"/>
    <property type="match status" value="1"/>
</dbReference>
<feature type="transmembrane region" description="Helical" evidence="10">
    <location>
        <begin position="265"/>
        <end position="287"/>
    </location>
</feature>
<reference evidence="12 13" key="1">
    <citation type="submission" date="2019-10" db="EMBL/GenBank/DDBJ databases">
        <title>Genomic and transcriptomic insights into the perfect genentic adaptation of a filamentous nitrogen-fixing cyanobacterium to rice fields.</title>
        <authorList>
            <person name="Chen Z."/>
        </authorList>
    </citation>
    <scope>NUCLEOTIDE SEQUENCE [LARGE SCALE GENOMIC DNA]</scope>
    <source>
        <strain evidence="12">CCNUC1</strain>
    </source>
</reference>
<keyword evidence="13" id="KW-1185">Reference proteome</keyword>
<organism evidence="12 13">
    <name type="scientific">Nostoc sphaeroides CCNUC1</name>
    <dbReference type="NCBI Taxonomy" id="2653204"/>
    <lineage>
        <taxon>Bacteria</taxon>
        <taxon>Bacillati</taxon>
        <taxon>Cyanobacteriota</taxon>
        <taxon>Cyanophyceae</taxon>
        <taxon>Nostocales</taxon>
        <taxon>Nostocaceae</taxon>
        <taxon>Nostoc</taxon>
    </lineage>
</organism>
<protein>
    <submittedName>
        <fullName evidence="12">YidC, YidC/Oxa1 family membrane protein insertase</fullName>
    </submittedName>
</protein>
<feature type="transmembrane region" description="Helical" evidence="10">
    <location>
        <begin position="307"/>
        <end position="332"/>
    </location>
</feature>
<dbReference type="PANTHER" id="PTHR12428">
    <property type="entry name" value="OXA1"/>
    <property type="match status" value="1"/>
</dbReference>
<keyword evidence="8" id="KW-0143">Chaperone</keyword>
<dbReference type="NCBIfam" id="TIGR03592">
    <property type="entry name" value="yidC_oxa1_cterm"/>
    <property type="match status" value="1"/>
</dbReference>
<dbReference type="GO" id="GO:0005886">
    <property type="term" value="C:plasma membrane"/>
    <property type="evidence" value="ECO:0007669"/>
    <property type="project" value="UniProtKB-SubCell"/>
</dbReference>
<dbReference type="CDD" id="cd20070">
    <property type="entry name" value="5TM_YidC_Alb3"/>
    <property type="match status" value="1"/>
</dbReference>
<gene>
    <name evidence="12" type="ORF">GXM_06048</name>
</gene>
<dbReference type="KEGG" id="nsh:GXM_06048"/>
<keyword evidence="5" id="KW-0653">Protein transport</keyword>
<evidence type="ECO:0000256" key="3">
    <source>
        <dbReference type="ARBA" id="ARBA00022475"/>
    </source>
</evidence>
<proteinExistence type="inferred from homology"/>
<feature type="transmembrane region" description="Helical" evidence="10">
    <location>
        <begin position="20"/>
        <end position="45"/>
    </location>
</feature>
<keyword evidence="2" id="KW-0813">Transport</keyword>
<evidence type="ECO:0000256" key="5">
    <source>
        <dbReference type="ARBA" id="ARBA00022927"/>
    </source>
</evidence>
<evidence type="ECO:0000313" key="12">
    <source>
        <dbReference type="EMBL" id="QFS48554.1"/>
    </source>
</evidence>
<feature type="domain" description="Membrane insertase YidC/Oxa/ALB C-terminal" evidence="11">
    <location>
        <begin position="27"/>
        <end position="341"/>
    </location>
</feature>
<dbReference type="AlphaFoldDB" id="A0A5P8W7B9"/>
<dbReference type="GO" id="GO:0015031">
    <property type="term" value="P:protein transport"/>
    <property type="evidence" value="ECO:0007669"/>
    <property type="project" value="UniProtKB-KW"/>
</dbReference>
<keyword evidence="4 9" id="KW-0812">Transmembrane</keyword>
<sequence length="383" mass="41995">MDFGIGFLSNNVMLPIIDFFYGIVPSYGLAIVALTLIVRFALYPLSAGSIRNMRKMRIVQPLMQKRMAAIKERYKDEPQKQQEEMVNVQKEFGNPLAGCFPLLVQMPVLLALFATLRGSPFASANYSVNLQILPAEQIEQIQPQAFATAPQNIYVADGEHVKVAAILPSGNKLAVGEQTKIQYQTIEGKPFQVLLAEHPENKLIPDWKITKGEDRIKIDAQGNVEALQPGEVTIQGTIPGLAADKGFLFIDALGRVGATDPDGTIHWDIVAMIVSFGISLYVSQMLSGQNSSGGNPQQDTVNKITPVIFSGMFLFFPLPAGVLMYMVIGNIFQTAQTYLLSREPLPEELQKIVETQEKEAVVAEQKALPFEPKSAKKKATGGS</sequence>
<keyword evidence="3" id="KW-1003">Cell membrane</keyword>
<keyword evidence="6 10" id="KW-1133">Transmembrane helix</keyword>
<dbReference type="InterPro" id="IPR001708">
    <property type="entry name" value="YidC/ALB3/OXA1/COX18"/>
</dbReference>
<evidence type="ECO:0000256" key="8">
    <source>
        <dbReference type="ARBA" id="ARBA00023186"/>
    </source>
</evidence>
<dbReference type="GO" id="GO:0051205">
    <property type="term" value="P:protein insertion into membrane"/>
    <property type="evidence" value="ECO:0007669"/>
    <property type="project" value="TreeGrafter"/>
</dbReference>
<dbReference type="InterPro" id="IPR047196">
    <property type="entry name" value="YidC_ALB_C"/>
</dbReference>
<dbReference type="InterPro" id="IPR028055">
    <property type="entry name" value="YidC/Oxa/ALB_C"/>
</dbReference>
<dbReference type="EMBL" id="CP045226">
    <property type="protein sequence ID" value="QFS48554.1"/>
    <property type="molecule type" value="Genomic_DNA"/>
</dbReference>
<evidence type="ECO:0000313" key="13">
    <source>
        <dbReference type="Proteomes" id="UP000326678"/>
    </source>
</evidence>
<dbReference type="PANTHER" id="PTHR12428:SF65">
    <property type="entry name" value="CYTOCHROME C OXIDASE ASSEMBLY PROTEIN COX18, MITOCHONDRIAL"/>
    <property type="match status" value="1"/>
</dbReference>
<evidence type="ECO:0000256" key="6">
    <source>
        <dbReference type="ARBA" id="ARBA00022989"/>
    </source>
</evidence>
<comment type="similarity">
    <text evidence="9">Belongs to the OXA1/ALB3/YidC family.</text>
</comment>
<dbReference type="Proteomes" id="UP000326678">
    <property type="component" value="Chromosome Gxm1"/>
</dbReference>
<dbReference type="GO" id="GO:0032977">
    <property type="term" value="F:membrane insertase activity"/>
    <property type="evidence" value="ECO:0007669"/>
    <property type="project" value="InterPro"/>
</dbReference>
<evidence type="ECO:0000256" key="1">
    <source>
        <dbReference type="ARBA" id="ARBA00004429"/>
    </source>
</evidence>